<dbReference type="InterPro" id="IPR052020">
    <property type="entry name" value="Cyclic_di-GMP/3'3'-cGAMP_PDE"/>
</dbReference>
<name>A0A6S6TBL3_9BACT</name>
<proteinExistence type="predicted"/>
<dbReference type="PROSITE" id="PS50110">
    <property type="entry name" value="RESPONSE_REGULATORY"/>
    <property type="match status" value="1"/>
</dbReference>
<feature type="domain" description="Response regulatory" evidence="2">
    <location>
        <begin position="10"/>
        <end position="125"/>
    </location>
</feature>
<dbReference type="InterPro" id="IPR001789">
    <property type="entry name" value="Sig_transdc_resp-reg_receiver"/>
</dbReference>
<accession>A0A6S6TBL3</accession>
<dbReference type="EMBL" id="CACVAZ010000135">
    <property type="protein sequence ID" value="CAA6820691.1"/>
    <property type="molecule type" value="Genomic_DNA"/>
</dbReference>
<feature type="domain" description="HD-GYP" evidence="3">
    <location>
        <begin position="167"/>
        <end position="366"/>
    </location>
</feature>
<evidence type="ECO:0000256" key="1">
    <source>
        <dbReference type="PROSITE-ProRule" id="PRU00169"/>
    </source>
</evidence>
<dbReference type="SMART" id="SM00448">
    <property type="entry name" value="REC"/>
    <property type="match status" value="1"/>
</dbReference>
<feature type="modified residue" description="4-aspartylphosphate" evidence="1">
    <location>
        <position position="60"/>
    </location>
</feature>
<dbReference type="GO" id="GO:0000160">
    <property type="term" value="P:phosphorelay signal transduction system"/>
    <property type="evidence" value="ECO:0007669"/>
    <property type="project" value="InterPro"/>
</dbReference>
<evidence type="ECO:0000313" key="4">
    <source>
        <dbReference type="EMBL" id="CAA6820691.1"/>
    </source>
</evidence>
<dbReference type="AlphaFoldDB" id="A0A6S6TBL3"/>
<organism evidence="4">
    <name type="scientific">uncultured Sulfurovum sp</name>
    <dbReference type="NCBI Taxonomy" id="269237"/>
    <lineage>
        <taxon>Bacteria</taxon>
        <taxon>Pseudomonadati</taxon>
        <taxon>Campylobacterota</taxon>
        <taxon>Epsilonproteobacteria</taxon>
        <taxon>Campylobacterales</taxon>
        <taxon>Sulfurovaceae</taxon>
        <taxon>Sulfurovum</taxon>
        <taxon>environmental samples</taxon>
    </lineage>
</organism>
<dbReference type="Pfam" id="PF00072">
    <property type="entry name" value="Response_reg"/>
    <property type="match status" value="1"/>
</dbReference>
<dbReference type="Gene3D" id="1.10.3210.10">
    <property type="entry name" value="Hypothetical protein af1432"/>
    <property type="match status" value="1"/>
</dbReference>
<dbReference type="SUPFAM" id="SSF109604">
    <property type="entry name" value="HD-domain/PDEase-like"/>
    <property type="match status" value="1"/>
</dbReference>
<reference evidence="4" key="1">
    <citation type="submission" date="2020-01" db="EMBL/GenBank/DDBJ databases">
        <authorList>
            <person name="Meier V. D."/>
            <person name="Meier V D."/>
        </authorList>
    </citation>
    <scope>NUCLEOTIDE SEQUENCE</scope>
    <source>
        <strain evidence="4">HLG_WM_MAG_02</strain>
    </source>
</reference>
<gene>
    <name evidence="4" type="ORF">HELGO_WM19297</name>
</gene>
<evidence type="ECO:0000259" key="2">
    <source>
        <dbReference type="PROSITE" id="PS50110"/>
    </source>
</evidence>
<keyword evidence="1" id="KW-0597">Phosphoprotein</keyword>
<evidence type="ECO:0000259" key="3">
    <source>
        <dbReference type="PROSITE" id="PS51832"/>
    </source>
</evidence>
<dbReference type="PANTHER" id="PTHR45228:SF1">
    <property type="entry name" value="CYCLIC DI-GMP PHOSPHODIESTERASE TM_0186"/>
    <property type="match status" value="1"/>
</dbReference>
<dbReference type="SUPFAM" id="SSF52172">
    <property type="entry name" value="CheY-like"/>
    <property type="match status" value="1"/>
</dbReference>
<dbReference type="Gene3D" id="3.40.50.2300">
    <property type="match status" value="1"/>
</dbReference>
<protein>
    <submittedName>
        <fullName evidence="4">Response regulator receiver domain protein (CheY-like)</fullName>
    </submittedName>
</protein>
<dbReference type="PANTHER" id="PTHR45228">
    <property type="entry name" value="CYCLIC DI-GMP PHOSPHODIESTERASE TM_0186-RELATED"/>
    <property type="match status" value="1"/>
</dbReference>
<dbReference type="Pfam" id="PF13487">
    <property type="entry name" value="HD_5"/>
    <property type="match status" value="1"/>
</dbReference>
<sequence>MEWDKLGDIKLLIVDDDAFNRQLVISLLSQIGTISFIEAEDGLEALSILKQTEVDMVLLDLHMPNLNGYDTLLEIKKESKYNSIPVAILTTDKQEKVKLYALGADDFLSKPYKLDELESRIYMHIENKQQLKLKQVLVEQEEVMVPNTVPNNVEVNRSQNTYNMEYLEQSQKEIFYNILKFTYQDEAHEKSVKVIASLTKSLAKLIGYGDRTANNISSASVVRSIGLLSFSDKKPILEYQYSSKNKILYEKYIFLTYQLFDISVETDFIKIAKKVIIQHREHFDGSGFPNQRSGDQIHQVAYIVSLVETFDALLGQKSYYNNRIHSPIEIYNLLKAQSGQRFHPHITKIFLEHFEYFITLRKKIINENINKEAA</sequence>
<dbReference type="InterPro" id="IPR037522">
    <property type="entry name" value="HD_GYP_dom"/>
</dbReference>
<dbReference type="PROSITE" id="PS51832">
    <property type="entry name" value="HD_GYP"/>
    <property type="match status" value="1"/>
</dbReference>
<dbReference type="InterPro" id="IPR011006">
    <property type="entry name" value="CheY-like_superfamily"/>
</dbReference>